<dbReference type="Pfam" id="PF11142">
    <property type="entry name" value="DUF2917"/>
    <property type="match status" value="1"/>
</dbReference>
<organism evidence="1 2">
    <name type="scientific">Limnobacter humi</name>
    <dbReference type="NCBI Taxonomy" id="1778671"/>
    <lineage>
        <taxon>Bacteria</taxon>
        <taxon>Pseudomonadati</taxon>
        <taxon>Pseudomonadota</taxon>
        <taxon>Betaproteobacteria</taxon>
        <taxon>Burkholderiales</taxon>
        <taxon>Burkholderiaceae</taxon>
        <taxon>Limnobacter</taxon>
    </lineage>
</organism>
<gene>
    <name evidence="1" type="ORF">NQT62_01155</name>
</gene>
<dbReference type="InterPro" id="IPR021317">
    <property type="entry name" value="DUF2917"/>
</dbReference>
<dbReference type="Proteomes" id="UP001204142">
    <property type="component" value="Unassembled WGS sequence"/>
</dbReference>
<sequence>MNVSSSLRMSLSSLLSFRSHGTLRVLRGEVWLTSDADRQDHFLKAGDEWTLNKKRHVVLESLDEHTVLEYRQPTPRQAPSGMGEGWQFVENCGLIKTGWAKAPRSAWAEEP</sequence>
<keyword evidence="2" id="KW-1185">Reference proteome</keyword>
<accession>A0ABT1WE74</accession>
<dbReference type="RefSeq" id="WP_256762703.1">
    <property type="nucleotide sequence ID" value="NZ_JANIGO010000001.1"/>
</dbReference>
<dbReference type="EMBL" id="JANIGO010000001">
    <property type="protein sequence ID" value="MCQ8895042.1"/>
    <property type="molecule type" value="Genomic_DNA"/>
</dbReference>
<comment type="caution">
    <text evidence="1">The sequence shown here is derived from an EMBL/GenBank/DDBJ whole genome shotgun (WGS) entry which is preliminary data.</text>
</comment>
<evidence type="ECO:0000313" key="1">
    <source>
        <dbReference type="EMBL" id="MCQ8895042.1"/>
    </source>
</evidence>
<name>A0ABT1WE74_9BURK</name>
<proteinExistence type="predicted"/>
<protein>
    <submittedName>
        <fullName evidence="1">DUF2917 domain-containing protein</fullName>
    </submittedName>
</protein>
<reference evidence="1 2" key="1">
    <citation type="submission" date="2022-07" db="EMBL/GenBank/DDBJ databases">
        <authorList>
            <person name="Xamxidin M."/>
            <person name="Wu M."/>
        </authorList>
    </citation>
    <scope>NUCLEOTIDE SEQUENCE [LARGE SCALE GENOMIC DNA]</scope>
    <source>
        <strain evidence="1 2">NBRC 111650</strain>
    </source>
</reference>
<evidence type="ECO:0000313" key="2">
    <source>
        <dbReference type="Proteomes" id="UP001204142"/>
    </source>
</evidence>